<dbReference type="SUPFAM" id="SSF52518">
    <property type="entry name" value="Thiamin diphosphate-binding fold (THDP-binding)"/>
    <property type="match status" value="2"/>
</dbReference>
<evidence type="ECO:0000256" key="2">
    <source>
        <dbReference type="ARBA" id="ARBA00022679"/>
    </source>
</evidence>
<keyword evidence="2" id="KW-0808">Transferase</keyword>
<feature type="domain" description="Thiamine pyrophosphate enzyme N-terminal TPP-binding" evidence="7">
    <location>
        <begin position="9"/>
        <end position="122"/>
    </location>
</feature>
<evidence type="ECO:0000256" key="4">
    <source>
        <dbReference type="ARBA" id="ARBA00022842"/>
    </source>
</evidence>
<evidence type="ECO:0000313" key="8">
    <source>
        <dbReference type="EMBL" id="SDH77408.1"/>
    </source>
</evidence>
<dbReference type="GO" id="GO:0070204">
    <property type="term" value="F:2-succinyl-5-enolpyruvyl-6-hydroxy-3-cyclohexene-1-carboxylic-acid synthase activity"/>
    <property type="evidence" value="ECO:0007669"/>
    <property type="project" value="InterPro"/>
</dbReference>
<dbReference type="Gene3D" id="3.40.50.1220">
    <property type="entry name" value="TPP-binding domain"/>
    <property type="match status" value="1"/>
</dbReference>
<keyword evidence="4" id="KW-0460">Magnesium</keyword>
<dbReference type="GO" id="GO:0046872">
    <property type="term" value="F:metal ion binding"/>
    <property type="evidence" value="ECO:0007669"/>
    <property type="project" value="UniProtKB-KW"/>
</dbReference>
<evidence type="ECO:0000256" key="3">
    <source>
        <dbReference type="ARBA" id="ARBA00022723"/>
    </source>
</evidence>
<evidence type="ECO:0000313" key="9">
    <source>
        <dbReference type="Proteomes" id="UP000181870"/>
    </source>
</evidence>
<dbReference type="SUPFAM" id="SSF52467">
    <property type="entry name" value="DHS-like NAD/FAD-binding domain"/>
    <property type="match status" value="1"/>
</dbReference>
<evidence type="ECO:0000256" key="1">
    <source>
        <dbReference type="ARBA" id="ARBA00022428"/>
    </source>
</evidence>
<dbReference type="InterPro" id="IPR029061">
    <property type="entry name" value="THDP-binding"/>
</dbReference>
<name>A0A1G8F5K8_BACOV</name>
<evidence type="ECO:0000256" key="6">
    <source>
        <dbReference type="ARBA" id="ARBA00023211"/>
    </source>
</evidence>
<sequence length="584" mass="67228">MYTNLPSYQIIISLLKTFNIRHLVLSAGSRNVPFVHSVEEDSFFTCYSVVDERSAAYFALGLSQQLQQPVLISCTASTASSNYWPAVGEAFYQGVPLIVLTSDRNPSMLHQWEDQMIDQVGMFDRHVRCSVNLPIINDKDDWNYCQRLVNKALLELNHHGTGPVHINVPMKDYCMDFDTPELPIVQKITRIDVLDNEQWQRTAKQLSNYKRILITCGQSSRYDVELNEALTEFFHKYNCAISVEHMSNIASEGSVHTSLCMDVRYNHISFQEFKPDLVISFGYNVCQGIKEQLRWFKGQYEHWSIQPNGEVVDMYNSLTTIFESSALYFFHQMNRLATSLQLNDRQYYNKLKGYADSVCFPDFSWSSTYAIQQLVRQIPSGSILHMAINNSIRIANFFQLKPNVHSYANIGTYGIDGCLSSLVGQSVATDALCFLLIGDLAFFYDMNALRIKHIKQNIRILLLNNGGGSEFYYNGSWQDEASDLHTTARHHTKAEGWVRENNFEYLFAHDKISFQEALEKFLSVGTTQSIFLEVFTEMKHDSDIIHDFYNIGRPALENRMKRRVKDVVKTVLPDNWIDSIKKIF</sequence>
<dbReference type="InterPro" id="IPR012001">
    <property type="entry name" value="Thiamin_PyroP_enz_TPP-bd_dom"/>
</dbReference>
<dbReference type="Pfam" id="PF02776">
    <property type="entry name" value="TPP_enzyme_N"/>
    <property type="match status" value="1"/>
</dbReference>
<reference evidence="8 9" key="1">
    <citation type="submission" date="2016-10" db="EMBL/GenBank/DDBJ databases">
        <authorList>
            <person name="de Groot N.N."/>
        </authorList>
    </citation>
    <scope>NUCLEOTIDE SEQUENCE [LARGE SCALE GENOMIC DNA]</scope>
    <source>
        <strain evidence="8 9">NLAE-zl-C57</strain>
    </source>
</reference>
<dbReference type="GO" id="GO:0030976">
    <property type="term" value="F:thiamine pyrophosphate binding"/>
    <property type="evidence" value="ECO:0007669"/>
    <property type="project" value="InterPro"/>
</dbReference>
<evidence type="ECO:0000259" key="7">
    <source>
        <dbReference type="Pfam" id="PF02776"/>
    </source>
</evidence>
<dbReference type="PIRSF" id="PIRSF004983">
    <property type="entry name" value="MenD"/>
    <property type="match status" value="1"/>
</dbReference>
<dbReference type="InterPro" id="IPR004433">
    <property type="entry name" value="MenaQ_synth_MenD"/>
</dbReference>
<dbReference type="Gene3D" id="3.40.50.970">
    <property type="match status" value="2"/>
</dbReference>
<dbReference type="InterPro" id="IPR029035">
    <property type="entry name" value="DHS-like_NAD/FAD-binding_dom"/>
</dbReference>
<dbReference type="AlphaFoldDB" id="A0A1G8F5K8"/>
<organism evidence="8 9">
    <name type="scientific">Bacteroides ovatus</name>
    <dbReference type="NCBI Taxonomy" id="28116"/>
    <lineage>
        <taxon>Bacteria</taxon>
        <taxon>Pseudomonadati</taxon>
        <taxon>Bacteroidota</taxon>
        <taxon>Bacteroidia</taxon>
        <taxon>Bacteroidales</taxon>
        <taxon>Bacteroidaceae</taxon>
        <taxon>Bacteroides</taxon>
    </lineage>
</organism>
<dbReference type="GO" id="GO:0009234">
    <property type="term" value="P:menaquinone biosynthetic process"/>
    <property type="evidence" value="ECO:0007669"/>
    <property type="project" value="UniProtKB-KW"/>
</dbReference>
<protein>
    <submittedName>
        <fullName evidence="8">2-succinyl-5-enolpyruvyl-6-hydroxy-3-cyclohexene-1-carboxylate synthase</fullName>
    </submittedName>
</protein>
<evidence type="ECO:0000256" key="5">
    <source>
        <dbReference type="ARBA" id="ARBA00023052"/>
    </source>
</evidence>
<dbReference type="PANTHER" id="PTHR42916">
    <property type="entry name" value="2-SUCCINYL-5-ENOLPYRUVYL-6-HYDROXY-3-CYCLOHEXENE-1-CARBOXYLATE SYNTHASE"/>
    <property type="match status" value="1"/>
</dbReference>
<dbReference type="PANTHER" id="PTHR42916:SF1">
    <property type="entry name" value="PROTEIN PHYLLO, CHLOROPLASTIC"/>
    <property type="match status" value="1"/>
</dbReference>
<gene>
    <name evidence="8" type="ORF">SAMN05192582_10137</name>
</gene>
<dbReference type="NCBIfam" id="TIGR00173">
    <property type="entry name" value="menD"/>
    <property type="match status" value="1"/>
</dbReference>
<accession>A0A1G8F5K8</accession>
<keyword evidence="1" id="KW-0474">Menaquinone biosynthesis</keyword>
<dbReference type="CDD" id="cd07037">
    <property type="entry name" value="TPP_PYR_MenD"/>
    <property type="match status" value="1"/>
</dbReference>
<keyword evidence="3" id="KW-0479">Metal-binding</keyword>
<dbReference type="RefSeq" id="WP_074637009.1">
    <property type="nucleotide sequence ID" value="NZ_FNDO01000013.1"/>
</dbReference>
<keyword evidence="6" id="KW-0464">Manganese</keyword>
<dbReference type="EMBL" id="FNDO01000013">
    <property type="protein sequence ID" value="SDH77408.1"/>
    <property type="molecule type" value="Genomic_DNA"/>
</dbReference>
<proteinExistence type="predicted"/>
<dbReference type="Proteomes" id="UP000181870">
    <property type="component" value="Unassembled WGS sequence"/>
</dbReference>
<keyword evidence="5" id="KW-0786">Thiamine pyrophosphate</keyword>